<evidence type="ECO:0000256" key="2">
    <source>
        <dbReference type="SAM" id="SignalP"/>
    </source>
</evidence>
<dbReference type="AlphaFoldDB" id="A0AAJ0BX14"/>
<reference evidence="3" key="1">
    <citation type="submission" date="2023-06" db="EMBL/GenBank/DDBJ databases">
        <title>Genome-scale phylogeny and comparative genomics of the fungal order Sordariales.</title>
        <authorList>
            <consortium name="Lawrence Berkeley National Laboratory"/>
            <person name="Hensen N."/>
            <person name="Bonometti L."/>
            <person name="Westerberg I."/>
            <person name="Brannstrom I.O."/>
            <person name="Guillou S."/>
            <person name="Cros-Aarteil S."/>
            <person name="Calhoun S."/>
            <person name="Haridas S."/>
            <person name="Kuo A."/>
            <person name="Mondo S."/>
            <person name="Pangilinan J."/>
            <person name="Riley R."/>
            <person name="Labutti K."/>
            <person name="Andreopoulos B."/>
            <person name="Lipzen A."/>
            <person name="Chen C."/>
            <person name="Yanf M."/>
            <person name="Daum C."/>
            <person name="Ng V."/>
            <person name="Clum A."/>
            <person name="Steindorff A."/>
            <person name="Ohm R."/>
            <person name="Martin F."/>
            <person name="Silar P."/>
            <person name="Natvig D."/>
            <person name="Lalanne C."/>
            <person name="Gautier V."/>
            <person name="Ament-Velasquez S.L."/>
            <person name="Kruys A."/>
            <person name="Hutchinson M.I."/>
            <person name="Powell A.J."/>
            <person name="Barry K."/>
            <person name="Miller A.N."/>
            <person name="Grigoriev I.V."/>
            <person name="Debuchy R."/>
            <person name="Gladieux P."/>
            <person name="Thoren M.H."/>
            <person name="Johannesson H."/>
        </authorList>
    </citation>
    <scope>NUCLEOTIDE SEQUENCE</scope>
    <source>
        <strain evidence="3">8032-3</strain>
    </source>
</reference>
<evidence type="ECO:0000313" key="4">
    <source>
        <dbReference type="Proteomes" id="UP001244011"/>
    </source>
</evidence>
<keyword evidence="2" id="KW-0732">Signal</keyword>
<organism evidence="3 4">
    <name type="scientific">Phialemonium atrogriseum</name>
    <dbReference type="NCBI Taxonomy" id="1093897"/>
    <lineage>
        <taxon>Eukaryota</taxon>
        <taxon>Fungi</taxon>
        <taxon>Dikarya</taxon>
        <taxon>Ascomycota</taxon>
        <taxon>Pezizomycotina</taxon>
        <taxon>Sordariomycetes</taxon>
        <taxon>Sordariomycetidae</taxon>
        <taxon>Cephalothecales</taxon>
        <taxon>Cephalothecaceae</taxon>
        <taxon>Phialemonium</taxon>
    </lineage>
</organism>
<feature type="region of interest" description="Disordered" evidence="1">
    <location>
        <begin position="346"/>
        <end position="414"/>
    </location>
</feature>
<dbReference type="Proteomes" id="UP001244011">
    <property type="component" value="Unassembled WGS sequence"/>
</dbReference>
<dbReference type="EMBL" id="MU839013">
    <property type="protein sequence ID" value="KAK1765865.1"/>
    <property type="molecule type" value="Genomic_DNA"/>
</dbReference>
<accession>A0AAJ0BX14</accession>
<feature type="chain" id="PRO_5042491965" evidence="2">
    <location>
        <begin position="19"/>
        <end position="414"/>
    </location>
</feature>
<dbReference type="GeneID" id="85314775"/>
<protein>
    <submittedName>
        <fullName evidence="3">Uncharacterized protein</fullName>
    </submittedName>
</protein>
<keyword evidence="4" id="KW-1185">Reference proteome</keyword>
<evidence type="ECO:0000256" key="1">
    <source>
        <dbReference type="SAM" id="MobiDB-lite"/>
    </source>
</evidence>
<proteinExistence type="predicted"/>
<feature type="signal peptide" evidence="2">
    <location>
        <begin position="1"/>
        <end position="18"/>
    </location>
</feature>
<name>A0AAJ0BX14_9PEZI</name>
<feature type="compositionally biased region" description="Low complexity" evidence="1">
    <location>
        <begin position="401"/>
        <end position="414"/>
    </location>
</feature>
<feature type="region of interest" description="Disordered" evidence="1">
    <location>
        <begin position="289"/>
        <end position="310"/>
    </location>
</feature>
<dbReference type="RefSeq" id="XP_060282078.1">
    <property type="nucleotide sequence ID" value="XM_060431588.1"/>
</dbReference>
<gene>
    <name evidence="3" type="ORF">QBC33DRAFT_589683</name>
</gene>
<comment type="caution">
    <text evidence="3">The sequence shown here is derived from an EMBL/GenBank/DDBJ whole genome shotgun (WGS) entry which is preliminary data.</text>
</comment>
<sequence>MTSFLPLCLLALVLDASANPLPVPTPPPLGTTSASGESPFATPTCTTTLTKLVAGFQGEWTPSILKTVYTTTETVYSRVPCGGCALAITADFAGAFGGLGPVEMVTGTTTATEPFSTTLTVCSADPSSPPHQQIPRDGLDVRQDEPSTAAECTHTQFVPITPLLMSEHTRTIYTATDTITSHIDCSGCNLVHVSTVDYLNPGPVIHFTTTLTAESPSAATTYACLQTRSFITPPTTRTLPVEPTASAADAPLRRRDDQPQPTTTTTITKTLTRTAYSATVTAVVTATDCGPVSAADGPPGAIPRRQRRQEGDDGIATVYATVVAVVDGEGMWTRTSFHCADTTDVSFTHPHPHPPPPPPTPTAGRGMFGGLVPGPVMLVPAAAGTEAATRPPSRPPPPANPTTVTSTVNLGGRS</sequence>
<feature type="region of interest" description="Disordered" evidence="1">
    <location>
        <begin position="234"/>
        <end position="264"/>
    </location>
</feature>
<evidence type="ECO:0000313" key="3">
    <source>
        <dbReference type="EMBL" id="KAK1765865.1"/>
    </source>
</evidence>